<evidence type="ECO:0000256" key="6">
    <source>
        <dbReference type="RuleBase" id="RU000320"/>
    </source>
</evidence>
<dbReference type="EMBL" id="LT828648">
    <property type="protein sequence ID" value="SLM47470.1"/>
    <property type="molecule type" value="Genomic_DNA"/>
</dbReference>
<reference evidence="8 9" key="1">
    <citation type="submission" date="2017-03" db="EMBL/GenBank/DDBJ databases">
        <authorList>
            <person name="Afonso C.L."/>
            <person name="Miller P.J."/>
            <person name="Scott M.A."/>
            <person name="Spackman E."/>
            <person name="Goraichik I."/>
            <person name="Dimitrov K.M."/>
            <person name="Suarez D.L."/>
            <person name="Swayne D.E."/>
        </authorList>
    </citation>
    <scope>NUCLEOTIDE SEQUENCE [LARGE SCALE GENOMIC DNA]</scope>
    <source>
        <strain evidence="8">Genome sequencing of Nitrospira japonica strain NJ11</strain>
    </source>
</reference>
<feature type="transmembrane region" description="Helical" evidence="5">
    <location>
        <begin position="12"/>
        <end position="31"/>
    </location>
</feature>
<feature type="transmembrane region" description="Helical" evidence="5">
    <location>
        <begin position="272"/>
        <end position="293"/>
    </location>
</feature>
<dbReference type="HAMAP" id="MF_00445">
    <property type="entry name" value="NDH1_NuoN_1"/>
    <property type="match status" value="1"/>
</dbReference>
<keyword evidence="5" id="KW-1003">Cell membrane</keyword>
<keyword evidence="5" id="KW-0830">Ubiquinone</keyword>
<proteinExistence type="inferred from homology"/>
<comment type="subcellular location">
    <subcellularLocation>
        <location evidence="5">Cell membrane</location>
        <topology evidence="5">Multi-pass membrane protein</topology>
    </subcellularLocation>
    <subcellularLocation>
        <location evidence="1">Endomembrane system</location>
        <topology evidence="1">Multi-pass membrane protein</topology>
    </subcellularLocation>
    <subcellularLocation>
        <location evidence="6">Membrane</location>
        <topology evidence="6">Multi-pass membrane protein</topology>
    </subcellularLocation>
</comment>
<feature type="transmembrane region" description="Helical" evidence="5">
    <location>
        <begin position="404"/>
        <end position="424"/>
    </location>
</feature>
<gene>
    <name evidence="5 8" type="primary">nuoN</name>
    <name evidence="8" type="ORF">NSJP_1298</name>
</gene>
<dbReference type="AlphaFoldDB" id="A0A1W1I387"/>
<dbReference type="STRING" id="1325564.NSJP_1298"/>
<dbReference type="Proteomes" id="UP000192042">
    <property type="component" value="Chromosome I"/>
</dbReference>
<feature type="transmembrane region" description="Helical" evidence="5">
    <location>
        <begin position="167"/>
        <end position="186"/>
    </location>
</feature>
<dbReference type="EC" id="7.1.1.-" evidence="5"/>
<dbReference type="RefSeq" id="WP_080885993.1">
    <property type="nucleotide sequence ID" value="NZ_LT828648.1"/>
</dbReference>
<evidence type="ECO:0000256" key="3">
    <source>
        <dbReference type="ARBA" id="ARBA00022989"/>
    </source>
</evidence>
<name>A0A1W1I387_9BACT</name>
<feature type="domain" description="NADH:quinone oxidoreductase/Mrp antiporter transmembrane" evidence="7">
    <location>
        <begin position="130"/>
        <end position="419"/>
    </location>
</feature>
<sequence length="500" mass="53880">MTFSLNMSPADLLLLLPEIILTCWLCVLLIVDFSFPRLPKENLAYLSIAGLGITLACLICFDLFGLTGTLFANMFVVDRMALFFKIFIVAATILVILASIEFVHRFTFFRGEYYFLVAMSALGMMFMASANDLLSVFVTLEFSTFGFYVLVSYLREDVASNEAGLKFFILGVFAAGLLAYGISLVYGETGKLVFSDMKSAQATPGLIIGFLLIFGALGFKIGAVPFHSWIPDTYHGSPTPVTAFLSIAPKGAAFAILLRMFFVALATFKPTWVLILVAASVLSMTYGNIVAIAQRNIKRLLAYSGIAQVGNVLIGLAAGTKMGNDAILFYLLTYLFANLGAFAIVIAVSQAIGSEEIDDYSGLGRRSPFLAFSMLIFLLSLAGVPPLAGFIGKLYIFVAAIKEGLYTLITVGLINIVISMYYYLIVVKKMYIVEPHDPSPLTVSGPMKAVVYIGLAGTLIIGVYPQPAIDWVVAATMMFTDLAGPAASLPVPPPVIPSGG</sequence>
<keyword evidence="4 5" id="KW-0472">Membrane</keyword>
<keyword evidence="9" id="KW-1185">Reference proteome</keyword>
<keyword evidence="5" id="KW-1278">Translocase</keyword>
<dbReference type="GO" id="GO:0042773">
    <property type="term" value="P:ATP synthesis coupled electron transport"/>
    <property type="evidence" value="ECO:0007669"/>
    <property type="project" value="InterPro"/>
</dbReference>
<feature type="transmembrane region" description="Helical" evidence="5">
    <location>
        <begin position="369"/>
        <end position="392"/>
    </location>
</feature>
<dbReference type="GO" id="GO:0005886">
    <property type="term" value="C:plasma membrane"/>
    <property type="evidence" value="ECO:0007669"/>
    <property type="project" value="UniProtKB-SubCell"/>
</dbReference>
<comment type="function">
    <text evidence="5">NDH-1 shuttles electrons from NADH, via FMN and iron-sulfur (Fe-S) centers, to quinones in the respiratory chain. The immediate electron acceptor for the enzyme in this species is believed to be ubiquinone. Couples the redox reaction to proton translocation (for every two electrons transferred, four hydrogen ions are translocated across the cytoplasmic membrane), and thus conserves the redox energy in a proton gradient.</text>
</comment>
<dbReference type="InterPro" id="IPR001750">
    <property type="entry name" value="ND/Mrp_TM"/>
</dbReference>
<feature type="transmembrane region" description="Helical" evidence="5">
    <location>
        <begin position="112"/>
        <end position="130"/>
    </location>
</feature>
<keyword evidence="5" id="KW-0520">NAD</keyword>
<dbReference type="GO" id="GO:0048038">
    <property type="term" value="F:quinone binding"/>
    <property type="evidence" value="ECO:0007669"/>
    <property type="project" value="UniProtKB-KW"/>
</dbReference>
<keyword evidence="3 5" id="KW-1133">Transmembrane helix</keyword>
<feature type="transmembrane region" description="Helical" evidence="5">
    <location>
        <begin position="206"/>
        <end position="230"/>
    </location>
</feature>
<dbReference type="Pfam" id="PF00361">
    <property type="entry name" value="Proton_antipo_M"/>
    <property type="match status" value="1"/>
</dbReference>
<keyword evidence="8" id="KW-0560">Oxidoreductase</keyword>
<evidence type="ECO:0000256" key="5">
    <source>
        <dbReference type="HAMAP-Rule" id="MF_00445"/>
    </source>
</evidence>
<evidence type="ECO:0000256" key="2">
    <source>
        <dbReference type="ARBA" id="ARBA00022692"/>
    </source>
</evidence>
<dbReference type="GO" id="GO:0050136">
    <property type="term" value="F:NADH dehydrogenase (quinone) (non-electrogenic) activity"/>
    <property type="evidence" value="ECO:0007669"/>
    <property type="project" value="UniProtKB-UniRule"/>
</dbReference>
<feature type="transmembrane region" description="Helical" evidence="5">
    <location>
        <begin position="82"/>
        <end position="100"/>
    </location>
</feature>
<evidence type="ECO:0000259" key="7">
    <source>
        <dbReference type="Pfam" id="PF00361"/>
    </source>
</evidence>
<protein>
    <recommendedName>
        <fullName evidence="5">NADH-quinone oxidoreductase subunit N</fullName>
        <ecNumber evidence="5">7.1.1.-</ecNumber>
    </recommendedName>
    <alternativeName>
        <fullName evidence="5">NADH dehydrogenase I subunit N</fullName>
    </alternativeName>
    <alternativeName>
        <fullName evidence="5">NDH-1 subunit N</fullName>
    </alternativeName>
</protein>
<feature type="transmembrane region" description="Helical" evidence="5">
    <location>
        <begin position="43"/>
        <end position="76"/>
    </location>
</feature>
<feature type="transmembrane region" description="Helical" evidence="5">
    <location>
        <begin position="326"/>
        <end position="348"/>
    </location>
</feature>
<evidence type="ECO:0000313" key="8">
    <source>
        <dbReference type="EMBL" id="SLM47470.1"/>
    </source>
</evidence>
<keyword evidence="5" id="KW-0874">Quinone</keyword>
<accession>A0A1W1I387</accession>
<feature type="transmembrane region" description="Helical" evidence="5">
    <location>
        <begin position="136"/>
        <end position="155"/>
    </location>
</feature>
<comment type="similarity">
    <text evidence="5">Belongs to the complex I subunit 2 family.</text>
</comment>
<dbReference type="InterPro" id="IPR010096">
    <property type="entry name" value="NADH-Q_OxRdtase_suN/2"/>
</dbReference>
<evidence type="ECO:0000256" key="1">
    <source>
        <dbReference type="ARBA" id="ARBA00004127"/>
    </source>
</evidence>
<dbReference type="GO" id="GO:0008137">
    <property type="term" value="F:NADH dehydrogenase (ubiquinone) activity"/>
    <property type="evidence" value="ECO:0007669"/>
    <property type="project" value="InterPro"/>
</dbReference>
<dbReference type="KEGG" id="nja:NSJP_1298"/>
<evidence type="ECO:0000256" key="4">
    <source>
        <dbReference type="ARBA" id="ARBA00023136"/>
    </source>
</evidence>
<dbReference type="GO" id="GO:0012505">
    <property type="term" value="C:endomembrane system"/>
    <property type="evidence" value="ECO:0007669"/>
    <property type="project" value="UniProtKB-SubCell"/>
</dbReference>
<feature type="transmembrane region" description="Helical" evidence="5">
    <location>
        <begin position="242"/>
        <end position="266"/>
    </location>
</feature>
<evidence type="ECO:0000313" key="9">
    <source>
        <dbReference type="Proteomes" id="UP000192042"/>
    </source>
</evidence>
<comment type="catalytic activity">
    <reaction evidence="5">
        <text>a quinone + NADH + 5 H(+)(in) = a quinol + NAD(+) + 4 H(+)(out)</text>
        <dbReference type="Rhea" id="RHEA:57888"/>
        <dbReference type="ChEBI" id="CHEBI:15378"/>
        <dbReference type="ChEBI" id="CHEBI:24646"/>
        <dbReference type="ChEBI" id="CHEBI:57540"/>
        <dbReference type="ChEBI" id="CHEBI:57945"/>
        <dbReference type="ChEBI" id="CHEBI:132124"/>
    </reaction>
</comment>
<organism evidence="8 9">
    <name type="scientific">Nitrospira japonica</name>
    <dbReference type="NCBI Taxonomy" id="1325564"/>
    <lineage>
        <taxon>Bacteria</taxon>
        <taxon>Pseudomonadati</taxon>
        <taxon>Nitrospirota</taxon>
        <taxon>Nitrospiria</taxon>
        <taxon>Nitrospirales</taxon>
        <taxon>Nitrospiraceae</taxon>
        <taxon>Nitrospira</taxon>
    </lineage>
</organism>
<keyword evidence="2 5" id="KW-0812">Transmembrane</keyword>
<dbReference type="PANTHER" id="PTHR22773">
    <property type="entry name" value="NADH DEHYDROGENASE"/>
    <property type="match status" value="1"/>
</dbReference>
<keyword evidence="5" id="KW-0813">Transport</keyword>
<comment type="subunit">
    <text evidence="5">NDH-1 is composed of 14 different subunits. Subunits NuoA, H, J, K, L, M, N constitute the membrane sector of the complex.</text>
</comment>
<dbReference type="OrthoDB" id="9811718at2"/>
<dbReference type="NCBIfam" id="TIGR01770">
    <property type="entry name" value="NDH_I_N"/>
    <property type="match status" value="1"/>
</dbReference>